<reference evidence="14" key="1">
    <citation type="submission" date="2025-08" db="UniProtKB">
        <authorList>
            <consortium name="Ensembl"/>
        </authorList>
    </citation>
    <scope>IDENTIFICATION</scope>
</reference>
<dbReference type="InterPro" id="IPR001589">
    <property type="entry name" value="Actinin_actin-bd_CS"/>
</dbReference>
<dbReference type="GO" id="GO:0005200">
    <property type="term" value="F:structural constituent of cytoskeleton"/>
    <property type="evidence" value="ECO:0007669"/>
    <property type="project" value="UniProtKB-UniRule"/>
</dbReference>
<dbReference type="InterPro" id="IPR001849">
    <property type="entry name" value="PH_domain"/>
</dbReference>
<evidence type="ECO:0000256" key="4">
    <source>
        <dbReference type="ARBA" id="ARBA00022490"/>
    </source>
</evidence>
<dbReference type="SUPFAM" id="SSF47576">
    <property type="entry name" value="Calponin-homology domain, CH-domain"/>
    <property type="match status" value="1"/>
</dbReference>
<dbReference type="SMART" id="SM00150">
    <property type="entry name" value="SPEC"/>
    <property type="match status" value="16"/>
</dbReference>
<dbReference type="GO" id="GO:0016192">
    <property type="term" value="P:vesicle-mediated transport"/>
    <property type="evidence" value="ECO:0007669"/>
    <property type="project" value="UniProtKB-ARBA"/>
</dbReference>
<dbReference type="FunFam" id="1.20.58.60:FF:000106">
    <property type="entry name" value="Spectrin beta chain"/>
    <property type="match status" value="1"/>
</dbReference>
<evidence type="ECO:0000256" key="1">
    <source>
        <dbReference type="ARBA" id="ARBA00004245"/>
    </source>
</evidence>
<evidence type="ECO:0000313" key="14">
    <source>
        <dbReference type="Ensembl" id="ENSSRHP00000021179.1"/>
    </source>
</evidence>
<dbReference type="SUPFAM" id="SSF46966">
    <property type="entry name" value="Spectrin repeat"/>
    <property type="match status" value="13"/>
</dbReference>
<dbReference type="InterPro" id="IPR036872">
    <property type="entry name" value="CH_dom_sf"/>
</dbReference>
<dbReference type="Gene3D" id="1.20.58.60">
    <property type="match status" value="11"/>
</dbReference>
<dbReference type="PROSITE" id="PS50003">
    <property type="entry name" value="PH_DOMAIN"/>
    <property type="match status" value="1"/>
</dbReference>
<keyword evidence="7 9" id="KW-0206">Cytoskeleton</keyword>
<dbReference type="FunFam" id="1.20.58.60:FF:000019">
    <property type="entry name" value="Spectrin beta chain"/>
    <property type="match status" value="1"/>
</dbReference>
<dbReference type="InterPro" id="IPR001605">
    <property type="entry name" value="PH_dom-spectrin-type"/>
</dbReference>
<evidence type="ECO:0000259" key="13">
    <source>
        <dbReference type="PROSITE" id="PS50021"/>
    </source>
</evidence>
<dbReference type="GO" id="GO:0003779">
    <property type="term" value="F:actin binding"/>
    <property type="evidence" value="ECO:0007669"/>
    <property type="project" value="UniProtKB-KW"/>
</dbReference>
<dbReference type="InterPro" id="IPR016343">
    <property type="entry name" value="Spectrin_bsu"/>
</dbReference>
<dbReference type="Gene3D" id="1.10.418.10">
    <property type="entry name" value="Calponin-like domain"/>
    <property type="match status" value="2"/>
</dbReference>
<dbReference type="FunFam" id="1.10.418.10:FF:000003">
    <property type="entry name" value="Spectrin beta chain"/>
    <property type="match status" value="1"/>
</dbReference>
<feature type="compositionally biased region" description="Basic and acidic residues" evidence="11">
    <location>
        <begin position="1988"/>
        <end position="2000"/>
    </location>
</feature>
<sequence length="2156" mass="250710">MDAVQKKTFTKWVNSHLARVSCRISDLYNDLRDGYMLIRLLEVLSGELLPRPTRGRMRIHCLENVDKALQFLKEQRVHLENVGSHDIVDGNHRLTLGLIWTIILRFQIQVIKIETEDNRETRSAKDALLLWCQMKTAGYPEVNIHNFTTCWRDGLAFNALIHRHRPDLIEFHKLTRSNATHNLQQAFNIAEQSLGLTKLLDPEDVNTENPDEKSIITYVVSYYHYFSKMKALIVEGKRIGKVLDNAIEAEKIIRRYEALASDLLEWIERTISIISNQKFANSLSGVQQQLQAFTTYCTIEKPIKFQEKGNLEVLLFTIQSKLRANNQKPYMPHDGKLISDINKAWERLEKAEHERGVALRKELIRQEKLELLAQRFDHKTTMRQAWLNENQRLVSQDNFGYDLPAVEAAMKKHEAIEADIMSYEERISVVVELATEMESEGYYDIRRILARKENIFGQWSLLKELVVGRKTRLEKNLALQKTFQEMVYMIDWMEEMQLLSKDYGKHLLEVEDMLQKQSLQEADISIQADRVQILNTAALKFTTIEGYQPCDPQVICNRVNHVNTCLEELKQLAAKRHSELEDSRELWAFFQEVEESENWIREKTSILATQSCGKDLSSVLRLLQKHKTLAGELLARRALLQQTMKKGKQILTQKSFGTAGIQERLMEVKAEWKRLEDQVTQRLCNLQEALDFFQFSTETDDLLAWLQDAYRLVSSEDFGHDEYSTQSLLKKHRGVRESIDKHRVQVVGLRKHMVALPLHYRELDEVRARMAETEQLYTEVAEVGVLRQQWLHDALAVYRMFSEVNACEVYYVFKSKNQPNCFLFAHHRWNRIVELVEQKKDHLDSILRIQNYLLECTEIKSQIQDKRKAIDATQYVGSDLGSVLALQRRLSTMEGALAVLEPKLLQLQEEVEELATSHPDKAIDILVPFEGISVEWEELKRTLQGCEDSLTVAGRLQQFIQDLDSFLTWLVQTQTAAASDELPNALEDAERLINQHAALKEEIGRYEEDYERLQAVNELLETDEAPLPHGALQQWLHKLDVGWNKLLEMWESRREVLVQAHIFHLFLRDVKQAEAFLNNQESALAHVELPTTVETVEAAIKKHKDFTTTMELNLHRIKAVIEAGESLISQNNIYSERIRERVDLLANRGNQNREHAQRWLHKLNDQWEHQRFLQDCHEIGDWVAEKMLMARDTSRDETQKLHKKWLKHQTFMAELAQNKEWLDKIEKEGQRLMQEKPEMSALVKKKMEEIRECWQDLESTTQAKARQLFEANRADLLVQSYSNLDQRLEQLEGQLAYVDYGQDLTTVNKQLKKLQTMECQMEEWYIEVGELQAHAASIPQQGQVEKVSEKQAGVETRIVRLIEPLKERRRILLASKEVHQVGRDLEDEILWIQEHLPVATSQEYGTSLQAVQQLMKKNQSLQRELQGHRGRVEDVLERAGVIASIRSPEADSIRAGMEQLHQLWEALWTETEHRQLRLDVMYQAQQYYFDAGEVETWLSEQELHMMNEETGKDEASTLQLLKKQLALQQTIEDYAETIGMLSQQCRQLLELGHPDCEQISKHQSQIDRLYVSLKDLAEERKSRLEQQYWLYQLNREVDELEQWIAEREVIASSTELGQDFEHVTILQEKFTEFASETGSLGQERVTAVNQMVDELIDYGHGDAATIAEWKDGVNEAWADLLELMETRGQMLAASHQLHKFFSDCREVLAQIEDKQRRLPEVRACQGGTSNTSTLQRLMQTFEHDIQLLVTQIRQLQESAAQLRTVYAGEKAEAIAMQEHEVMQAWKELLVSCEDCRMQITTATDKLRFFGMVRDQLMWMDSIICQIGTGEKPRDVSSVEVLMNYHQSLKSEVEARNKSVLQCIEMGKTLLAARNPASEEIKEKLEKVLAKQQELTEKWDKHWEELQHMLEVHQFAQEAVVAEAWLTAQEPFLSSNELGGSVDEVEQLIRRHEAFRKAAATWEERFSSLRRLTTARGELPRLPNGFPEKTSRLDRPRARDRPKPRRRPRPKEPAGETRRSRSAPAQSSPPVPQPPTHMAQREGFLFRKIDIEGQKKSSNSRSWVNLYCVLNKGELGFYKDAKNTSTPYNNEPLINLSRCACDINNGYKKKKNVFTLKTNDGSEFLFHAKDEVSCFFYPSFQIHFFQFCTNFRPTLIR</sequence>
<accession>A0A673H5X5</accession>
<comment type="subcellular location">
    <subcellularLocation>
        <location evidence="1">Cytoplasm</location>
        <location evidence="1">Cytoskeleton</location>
    </subcellularLocation>
</comment>
<dbReference type="InterPro" id="IPR002017">
    <property type="entry name" value="Spectrin_repeat"/>
</dbReference>
<dbReference type="FunFam" id="1.10.418.10:FF:000004">
    <property type="entry name" value="Spectrin beta chain"/>
    <property type="match status" value="1"/>
</dbReference>
<dbReference type="CDD" id="cd10571">
    <property type="entry name" value="PH_beta_spectrin"/>
    <property type="match status" value="1"/>
</dbReference>
<evidence type="ECO:0000313" key="15">
    <source>
        <dbReference type="Proteomes" id="UP000472270"/>
    </source>
</evidence>
<dbReference type="Gene3D" id="2.30.29.30">
    <property type="entry name" value="Pleckstrin-homology domain (PH domain)/Phosphotyrosine-binding domain (PTB)"/>
    <property type="match status" value="1"/>
</dbReference>
<reference evidence="14" key="2">
    <citation type="submission" date="2025-09" db="UniProtKB">
        <authorList>
            <consortium name="Ensembl"/>
        </authorList>
    </citation>
    <scope>IDENTIFICATION</scope>
</reference>
<dbReference type="CDD" id="cd21246">
    <property type="entry name" value="CH_SPTB-like_rpt1"/>
    <property type="match status" value="1"/>
</dbReference>
<evidence type="ECO:0000256" key="11">
    <source>
        <dbReference type="SAM" id="MobiDB-lite"/>
    </source>
</evidence>
<keyword evidence="10" id="KW-0175">Coiled coil</keyword>
<dbReference type="Pfam" id="PF00435">
    <property type="entry name" value="Spectrin"/>
    <property type="match status" value="15"/>
</dbReference>
<dbReference type="GO" id="GO:0005543">
    <property type="term" value="F:phospholipid binding"/>
    <property type="evidence" value="ECO:0007669"/>
    <property type="project" value="InterPro"/>
</dbReference>
<protein>
    <recommendedName>
        <fullName evidence="9">Spectrin beta chain</fullName>
    </recommendedName>
</protein>
<dbReference type="GO" id="GO:0051693">
    <property type="term" value="P:actin filament capping"/>
    <property type="evidence" value="ECO:0007669"/>
    <property type="project" value="UniProtKB-UniRule"/>
</dbReference>
<proteinExistence type="inferred from homology"/>
<evidence type="ECO:0000256" key="2">
    <source>
        <dbReference type="ARBA" id="ARBA00006826"/>
    </source>
</evidence>
<keyword evidence="5" id="KW-0677">Repeat</keyword>
<keyword evidence="3 9" id="KW-0117">Actin capping</keyword>
<evidence type="ECO:0000259" key="12">
    <source>
        <dbReference type="PROSITE" id="PS50003"/>
    </source>
</evidence>
<evidence type="ECO:0000256" key="7">
    <source>
        <dbReference type="ARBA" id="ARBA00023212"/>
    </source>
</evidence>
<feature type="domain" description="Calponin-homology (CH)" evidence="13">
    <location>
        <begin position="122"/>
        <end position="227"/>
    </location>
</feature>
<dbReference type="PRINTS" id="PR00683">
    <property type="entry name" value="SPECTRINPH"/>
</dbReference>
<dbReference type="FunFam" id="1.20.58.60:FF:000011">
    <property type="entry name" value="Spectrin beta chain"/>
    <property type="match status" value="1"/>
</dbReference>
<keyword evidence="15" id="KW-1185">Reference proteome</keyword>
<dbReference type="PIRSF" id="PIRSF002297">
    <property type="entry name" value="Spectrin_beta_subunit"/>
    <property type="match status" value="1"/>
</dbReference>
<keyword evidence="6 9" id="KW-0009">Actin-binding</keyword>
<comment type="similarity">
    <text evidence="2 9">Belongs to the spectrin family.</text>
</comment>
<dbReference type="InterPro" id="IPR041681">
    <property type="entry name" value="PH_9"/>
</dbReference>
<dbReference type="Pfam" id="PF15410">
    <property type="entry name" value="PH_9"/>
    <property type="match status" value="1"/>
</dbReference>
<dbReference type="SMART" id="SM00033">
    <property type="entry name" value="CH"/>
    <property type="match status" value="2"/>
</dbReference>
<dbReference type="Pfam" id="PF00307">
    <property type="entry name" value="CH"/>
    <property type="match status" value="2"/>
</dbReference>
<dbReference type="InterPro" id="IPR011993">
    <property type="entry name" value="PH-like_dom_sf"/>
</dbReference>
<organism evidence="14 15">
    <name type="scientific">Sinocyclocheilus rhinocerous</name>
    <dbReference type="NCBI Taxonomy" id="307959"/>
    <lineage>
        <taxon>Eukaryota</taxon>
        <taxon>Metazoa</taxon>
        <taxon>Chordata</taxon>
        <taxon>Craniata</taxon>
        <taxon>Vertebrata</taxon>
        <taxon>Euteleostomi</taxon>
        <taxon>Actinopterygii</taxon>
        <taxon>Neopterygii</taxon>
        <taxon>Teleostei</taxon>
        <taxon>Ostariophysi</taxon>
        <taxon>Cypriniformes</taxon>
        <taxon>Cyprinidae</taxon>
        <taxon>Cyprininae</taxon>
        <taxon>Sinocyclocheilus</taxon>
    </lineage>
</organism>
<feature type="coiled-coil region" evidence="10">
    <location>
        <begin position="982"/>
        <end position="1023"/>
    </location>
</feature>
<evidence type="ECO:0000256" key="5">
    <source>
        <dbReference type="ARBA" id="ARBA00022737"/>
    </source>
</evidence>
<dbReference type="CDD" id="cd00176">
    <property type="entry name" value="SPEC"/>
    <property type="match status" value="9"/>
</dbReference>
<dbReference type="FunFam" id="1.20.58.60:FF:000018">
    <property type="entry name" value="Spectrin beta chain"/>
    <property type="match status" value="1"/>
</dbReference>
<name>A0A673H5X5_9TELE</name>
<comment type="function">
    <text evidence="8">Probably plays an important role in neuronal membrane skeleton.</text>
</comment>
<feature type="coiled-coil region" evidence="10">
    <location>
        <begin position="1411"/>
        <end position="1438"/>
    </location>
</feature>
<dbReference type="GO" id="GO:0008091">
    <property type="term" value="C:spectrin"/>
    <property type="evidence" value="ECO:0007669"/>
    <property type="project" value="InterPro"/>
</dbReference>
<dbReference type="FunFam" id="1.20.58.60:FF:000033">
    <property type="entry name" value="Spectrin beta chain"/>
    <property type="match status" value="1"/>
</dbReference>
<feature type="domain" description="Calponin-homology (CH)" evidence="13">
    <location>
        <begin position="3"/>
        <end position="107"/>
    </location>
</feature>
<evidence type="ECO:0000256" key="9">
    <source>
        <dbReference type="PIRNR" id="PIRNR002297"/>
    </source>
</evidence>
<gene>
    <name evidence="14" type="primary">LOC107717595</name>
</gene>
<feature type="coiled-coil region" evidence="10">
    <location>
        <begin position="1738"/>
        <end position="1772"/>
    </location>
</feature>
<dbReference type="FunFam" id="1.20.58.60:FF:000153">
    <property type="entry name" value="Spectrin beta chain"/>
    <property type="match status" value="1"/>
</dbReference>
<dbReference type="Proteomes" id="UP000472270">
    <property type="component" value="Unassembled WGS sequence"/>
</dbReference>
<dbReference type="Ensembl" id="ENSSRHT00000021842.1">
    <property type="protein sequence ID" value="ENSSRHP00000021179.1"/>
    <property type="gene ID" value="ENSSRHG00000011277.1"/>
</dbReference>
<dbReference type="InterPro" id="IPR018159">
    <property type="entry name" value="Spectrin/alpha-actinin"/>
</dbReference>
<feature type="compositionally biased region" description="Basic and acidic residues" evidence="11">
    <location>
        <begin position="2009"/>
        <end position="2018"/>
    </location>
</feature>
<feature type="domain" description="PH" evidence="12">
    <location>
        <begin position="2037"/>
        <end position="2130"/>
    </location>
</feature>
<dbReference type="GO" id="GO:0016020">
    <property type="term" value="C:membrane"/>
    <property type="evidence" value="ECO:0007669"/>
    <property type="project" value="UniProtKB-ARBA"/>
</dbReference>
<evidence type="ECO:0000256" key="8">
    <source>
        <dbReference type="ARBA" id="ARBA00054264"/>
    </source>
</evidence>
<dbReference type="FunFam" id="1.20.58.60:FF:000083">
    <property type="entry name" value="Spectrin beta chain"/>
    <property type="match status" value="1"/>
</dbReference>
<dbReference type="FunFam" id="2.30.29.30:FF:000024">
    <property type="entry name" value="Spectrin beta chain"/>
    <property type="match status" value="1"/>
</dbReference>
<dbReference type="SMART" id="SM00233">
    <property type="entry name" value="PH"/>
    <property type="match status" value="1"/>
</dbReference>
<dbReference type="PROSITE" id="PS00019">
    <property type="entry name" value="ACTININ_1"/>
    <property type="match status" value="1"/>
</dbReference>
<dbReference type="PROSITE" id="PS00020">
    <property type="entry name" value="ACTININ_2"/>
    <property type="match status" value="1"/>
</dbReference>
<dbReference type="SUPFAM" id="SSF50729">
    <property type="entry name" value="PH domain-like"/>
    <property type="match status" value="1"/>
</dbReference>
<evidence type="ECO:0000256" key="10">
    <source>
        <dbReference type="SAM" id="Coils"/>
    </source>
</evidence>
<feature type="region of interest" description="Disordered" evidence="11">
    <location>
        <begin position="1976"/>
        <end position="2037"/>
    </location>
</feature>
<dbReference type="InterPro" id="IPR001715">
    <property type="entry name" value="CH_dom"/>
</dbReference>
<dbReference type="PROSITE" id="PS50021">
    <property type="entry name" value="CH"/>
    <property type="match status" value="2"/>
</dbReference>
<evidence type="ECO:0000256" key="3">
    <source>
        <dbReference type="ARBA" id="ARBA00022467"/>
    </source>
</evidence>
<evidence type="ECO:0000256" key="6">
    <source>
        <dbReference type="ARBA" id="ARBA00023203"/>
    </source>
</evidence>
<keyword evidence="4 9" id="KW-0963">Cytoplasm</keyword>
<dbReference type="PANTHER" id="PTHR11915">
    <property type="entry name" value="SPECTRIN/FILAMIN RELATED CYTOSKELETAL PROTEIN"/>
    <property type="match status" value="1"/>
</dbReference>